<evidence type="ECO:0000259" key="3">
    <source>
        <dbReference type="SMART" id="SM00062"/>
    </source>
</evidence>
<dbReference type="AlphaFoldDB" id="A0AA41YJ85"/>
<reference evidence="4" key="1">
    <citation type="submission" date="2022-09" db="EMBL/GenBank/DDBJ databases">
        <title>Rhodovastum sp. nov. RN2-1 isolated from soil in Seongnam, South Korea.</title>
        <authorList>
            <person name="Le N.T."/>
        </authorList>
    </citation>
    <scope>NUCLEOTIDE SEQUENCE</scope>
    <source>
        <strain evidence="4">RN2-1</strain>
    </source>
</reference>
<feature type="signal peptide" evidence="2">
    <location>
        <begin position="1"/>
        <end position="25"/>
    </location>
</feature>
<dbReference type="PANTHER" id="PTHR35936:SF17">
    <property type="entry name" value="ARGININE-BINDING EXTRACELLULAR PROTEIN ARTP"/>
    <property type="match status" value="1"/>
</dbReference>
<accession>A0AA41YJ85</accession>
<sequence length="263" mass="28433">MRHIAKQLLALVLGMAVAVPGLARADSLSDVISRGKVRIGVNSGAPPFSIVDAKGNPVGYDVDTANLIGKYLGLPVEIVPYTTAARIPALEAGKVDLVVATLSPTPERARTVQFTMPYSTFQLVVIAPKSSSIKSVADLAGKKVGVSRGTPQEVALIRAAPKEAAITRFDDDSTTMQSLVSRQVDAVAIPETVFTELLKARPDIGFEPKFTFFNQFMSIAVRRDAPELRQWLNTTISFIKQNGELDDISKKWTGKPLPQMPVF</sequence>
<dbReference type="SMART" id="SM00062">
    <property type="entry name" value="PBPb"/>
    <property type="match status" value="1"/>
</dbReference>
<protein>
    <submittedName>
        <fullName evidence="4">Transporter substrate-binding domain-containing protein</fullName>
    </submittedName>
</protein>
<dbReference type="SUPFAM" id="SSF53850">
    <property type="entry name" value="Periplasmic binding protein-like II"/>
    <property type="match status" value="1"/>
</dbReference>
<keyword evidence="1 2" id="KW-0732">Signal</keyword>
<dbReference type="Proteomes" id="UP001165679">
    <property type="component" value="Unassembled WGS sequence"/>
</dbReference>
<evidence type="ECO:0000313" key="5">
    <source>
        <dbReference type="Proteomes" id="UP001165679"/>
    </source>
</evidence>
<gene>
    <name evidence="4" type="ORF">OL599_01440</name>
</gene>
<dbReference type="Pfam" id="PF00497">
    <property type="entry name" value="SBP_bac_3"/>
    <property type="match status" value="1"/>
</dbReference>
<feature type="domain" description="Solute-binding protein family 3/N-terminal" evidence="3">
    <location>
        <begin position="36"/>
        <end position="256"/>
    </location>
</feature>
<proteinExistence type="predicted"/>
<evidence type="ECO:0000313" key="4">
    <source>
        <dbReference type="EMBL" id="MCW3473231.1"/>
    </source>
</evidence>
<dbReference type="PANTHER" id="PTHR35936">
    <property type="entry name" value="MEMBRANE-BOUND LYTIC MUREIN TRANSGLYCOSYLASE F"/>
    <property type="match status" value="1"/>
</dbReference>
<reference evidence="4" key="2">
    <citation type="submission" date="2022-10" db="EMBL/GenBank/DDBJ databases">
        <authorList>
            <person name="Trinh H.N."/>
        </authorList>
    </citation>
    <scope>NUCLEOTIDE SEQUENCE</scope>
    <source>
        <strain evidence="4">RN2-1</strain>
    </source>
</reference>
<feature type="chain" id="PRO_5041305642" evidence="2">
    <location>
        <begin position="26"/>
        <end position="263"/>
    </location>
</feature>
<dbReference type="CDD" id="cd01072">
    <property type="entry name" value="PBP2_SMa0082_like"/>
    <property type="match status" value="1"/>
</dbReference>
<evidence type="ECO:0000256" key="1">
    <source>
        <dbReference type="ARBA" id="ARBA00022729"/>
    </source>
</evidence>
<name>A0AA41YJ85_9PROT</name>
<dbReference type="Gene3D" id="3.40.190.10">
    <property type="entry name" value="Periplasmic binding protein-like II"/>
    <property type="match status" value="2"/>
</dbReference>
<dbReference type="InterPro" id="IPR001638">
    <property type="entry name" value="Solute-binding_3/MltF_N"/>
</dbReference>
<keyword evidence="5" id="KW-1185">Reference proteome</keyword>
<evidence type="ECO:0000256" key="2">
    <source>
        <dbReference type="SAM" id="SignalP"/>
    </source>
</evidence>
<organism evidence="4 5">
    <name type="scientific">Limobrevibacterium gyesilva</name>
    <dbReference type="NCBI Taxonomy" id="2991712"/>
    <lineage>
        <taxon>Bacteria</taxon>
        <taxon>Pseudomonadati</taxon>
        <taxon>Pseudomonadota</taxon>
        <taxon>Alphaproteobacteria</taxon>
        <taxon>Acetobacterales</taxon>
        <taxon>Acetobacteraceae</taxon>
        <taxon>Limobrevibacterium</taxon>
    </lineage>
</organism>
<dbReference type="EMBL" id="JAPDNT010000001">
    <property type="protein sequence ID" value="MCW3473231.1"/>
    <property type="molecule type" value="Genomic_DNA"/>
</dbReference>
<comment type="caution">
    <text evidence="4">The sequence shown here is derived from an EMBL/GenBank/DDBJ whole genome shotgun (WGS) entry which is preliminary data.</text>
</comment>